<dbReference type="WBParaSite" id="ALUE_0001954301-mRNA-1">
    <property type="protein sequence ID" value="ALUE_0001954301-mRNA-1"/>
    <property type="gene ID" value="ALUE_0001954301"/>
</dbReference>
<sequence>MEWCGWLLGVSVTSLWVLGARCGAEETSGAIRAHTLELIGAALVGWRGDGVLMCVAVQEKAAEWEMGSSHNAAAAHRSRAAALLDARPDCPAPLLAATPALSSTMSTVLLMVTSQQPAPPPPRMLLLVLLLDTAPSSHTMLTLAKPPIR</sequence>
<organism evidence="2 3">
    <name type="scientific">Ascaris lumbricoides</name>
    <name type="common">Giant roundworm</name>
    <dbReference type="NCBI Taxonomy" id="6252"/>
    <lineage>
        <taxon>Eukaryota</taxon>
        <taxon>Metazoa</taxon>
        <taxon>Ecdysozoa</taxon>
        <taxon>Nematoda</taxon>
        <taxon>Chromadorea</taxon>
        <taxon>Rhabditida</taxon>
        <taxon>Spirurina</taxon>
        <taxon>Ascaridomorpha</taxon>
        <taxon>Ascaridoidea</taxon>
        <taxon>Ascarididae</taxon>
        <taxon>Ascaris</taxon>
    </lineage>
</organism>
<proteinExistence type="predicted"/>
<dbReference type="Proteomes" id="UP000036681">
    <property type="component" value="Unplaced"/>
</dbReference>
<reference evidence="3" key="1">
    <citation type="submission" date="2017-02" db="UniProtKB">
        <authorList>
            <consortium name="WormBaseParasite"/>
        </authorList>
    </citation>
    <scope>IDENTIFICATION</scope>
</reference>
<protein>
    <submittedName>
        <fullName evidence="3">Secreted protein</fullName>
    </submittedName>
</protein>
<evidence type="ECO:0000313" key="2">
    <source>
        <dbReference type="Proteomes" id="UP000036681"/>
    </source>
</evidence>
<name>A0A0M3ILB5_ASCLU</name>
<keyword evidence="1" id="KW-0732">Signal</keyword>
<feature type="signal peptide" evidence="1">
    <location>
        <begin position="1"/>
        <end position="19"/>
    </location>
</feature>
<evidence type="ECO:0000313" key="3">
    <source>
        <dbReference type="WBParaSite" id="ALUE_0001954301-mRNA-1"/>
    </source>
</evidence>
<evidence type="ECO:0000256" key="1">
    <source>
        <dbReference type="SAM" id="SignalP"/>
    </source>
</evidence>
<keyword evidence="2" id="KW-1185">Reference proteome</keyword>
<accession>A0A0M3ILB5</accession>
<feature type="chain" id="PRO_5005657284" evidence="1">
    <location>
        <begin position="20"/>
        <end position="149"/>
    </location>
</feature>
<dbReference type="AlphaFoldDB" id="A0A0M3ILB5"/>